<reference evidence="8 9" key="1">
    <citation type="submission" date="2018-06" db="EMBL/GenBank/DDBJ databases">
        <title>Genomic Encyclopedia of Type Strains, Phase III (KMG-III): the genomes of soil and plant-associated and newly described type strains.</title>
        <authorList>
            <person name="Whitman W."/>
        </authorList>
    </citation>
    <scope>NUCLEOTIDE SEQUENCE [LARGE SCALE GENOMIC DNA]</scope>
    <source>
        <strain evidence="8 9">CGMCC 4.7090</strain>
    </source>
</reference>
<dbReference type="PROSITE" id="PS51918">
    <property type="entry name" value="RADICAL_SAM"/>
    <property type="match status" value="1"/>
</dbReference>
<evidence type="ECO:0000256" key="5">
    <source>
        <dbReference type="ARBA" id="ARBA00023004"/>
    </source>
</evidence>
<dbReference type="AlphaFoldDB" id="A0A327Z3K6"/>
<evidence type="ECO:0000256" key="3">
    <source>
        <dbReference type="ARBA" id="ARBA00022691"/>
    </source>
</evidence>
<feature type="domain" description="Radical SAM core" evidence="7">
    <location>
        <begin position="5"/>
        <end position="254"/>
    </location>
</feature>
<dbReference type="SUPFAM" id="SSF102114">
    <property type="entry name" value="Radical SAM enzymes"/>
    <property type="match status" value="1"/>
</dbReference>
<evidence type="ECO:0000259" key="7">
    <source>
        <dbReference type="PROSITE" id="PS51918"/>
    </source>
</evidence>
<dbReference type="InterPro" id="IPR058240">
    <property type="entry name" value="rSAM_sf"/>
</dbReference>
<dbReference type="PIRSF" id="PIRSF004762">
    <property type="entry name" value="CHP00423"/>
    <property type="match status" value="1"/>
</dbReference>
<organism evidence="8 9">
    <name type="scientific">Actinoplanes lutulentus</name>
    <dbReference type="NCBI Taxonomy" id="1287878"/>
    <lineage>
        <taxon>Bacteria</taxon>
        <taxon>Bacillati</taxon>
        <taxon>Actinomycetota</taxon>
        <taxon>Actinomycetes</taxon>
        <taxon>Micromonosporales</taxon>
        <taxon>Micromonosporaceae</taxon>
        <taxon>Actinoplanes</taxon>
    </lineage>
</organism>
<comment type="caution">
    <text evidence="8">The sequence shown here is derived from an EMBL/GenBank/DDBJ whole genome shotgun (WGS) entry which is preliminary data.</text>
</comment>
<dbReference type="InterPro" id="IPR045567">
    <property type="entry name" value="CofH/MnqC-like_C"/>
</dbReference>
<keyword evidence="6" id="KW-0411">Iron-sulfur</keyword>
<proteinExistence type="predicted"/>
<evidence type="ECO:0000313" key="9">
    <source>
        <dbReference type="Proteomes" id="UP000249341"/>
    </source>
</evidence>
<dbReference type="GO" id="GO:0046872">
    <property type="term" value="F:metal ion binding"/>
    <property type="evidence" value="ECO:0007669"/>
    <property type="project" value="UniProtKB-KW"/>
</dbReference>
<evidence type="ECO:0000256" key="1">
    <source>
        <dbReference type="ARBA" id="ARBA00001966"/>
    </source>
</evidence>
<dbReference type="RefSeq" id="WP_111653798.1">
    <property type="nucleotide sequence ID" value="NZ_JACHWI010000008.1"/>
</dbReference>
<evidence type="ECO:0000256" key="4">
    <source>
        <dbReference type="ARBA" id="ARBA00022723"/>
    </source>
</evidence>
<name>A0A327Z3K6_9ACTN</name>
<dbReference type="GO" id="GO:0044689">
    <property type="term" value="F:7,8-didemethyl-8-hydroxy-5-deazariboflavin synthase activity"/>
    <property type="evidence" value="ECO:0007669"/>
    <property type="project" value="TreeGrafter"/>
</dbReference>
<dbReference type="GO" id="GO:0051539">
    <property type="term" value="F:4 iron, 4 sulfur cluster binding"/>
    <property type="evidence" value="ECO:0007669"/>
    <property type="project" value="UniProtKB-KW"/>
</dbReference>
<dbReference type="InterPro" id="IPR013785">
    <property type="entry name" value="Aldolase_TIM"/>
</dbReference>
<dbReference type="PANTHER" id="PTHR43076">
    <property type="entry name" value="FO SYNTHASE (COFH)"/>
    <property type="match status" value="1"/>
</dbReference>
<dbReference type="InterPro" id="IPR034405">
    <property type="entry name" value="F420"/>
</dbReference>
<keyword evidence="5" id="KW-0408">Iron</keyword>
<evidence type="ECO:0000256" key="6">
    <source>
        <dbReference type="ARBA" id="ARBA00023014"/>
    </source>
</evidence>
<evidence type="ECO:0000256" key="2">
    <source>
        <dbReference type="ARBA" id="ARBA00022485"/>
    </source>
</evidence>
<dbReference type="PANTHER" id="PTHR43076:SF1">
    <property type="entry name" value="LIPOYL SYNTHASE 2"/>
    <property type="match status" value="1"/>
</dbReference>
<dbReference type="EMBL" id="QLMJ01000022">
    <property type="protein sequence ID" value="RAK27695.1"/>
    <property type="molecule type" value="Genomic_DNA"/>
</dbReference>
<dbReference type="InterPro" id="IPR007197">
    <property type="entry name" value="rSAM"/>
</dbReference>
<dbReference type="Gene3D" id="3.20.20.70">
    <property type="entry name" value="Aldolase class I"/>
    <property type="match status" value="1"/>
</dbReference>
<gene>
    <name evidence="8" type="ORF">B0I29_12278</name>
</gene>
<keyword evidence="9" id="KW-1185">Reference proteome</keyword>
<comment type="cofactor">
    <cofactor evidence="1">
        <name>[4Fe-4S] cluster</name>
        <dbReference type="ChEBI" id="CHEBI:49883"/>
    </cofactor>
</comment>
<keyword evidence="3" id="KW-0949">S-adenosyl-L-methionine</keyword>
<sequence>MTTSLTDAEAVELLGADGQDLEDLCARADAVRRELVGDQVTFVVNRNLNTERVGADLSLVHDLVVEAASLGATEVCVQNPLPAGAPDDGYLDLVRTIAGAAPGIHLHAFRPAEVADAAARLGISPRSFLERARDAGLGSVPGTAAKILDDDVRTRLAGGPDMPVARWVELITTAHEAGLTSTSTMLYGHIETPAQQVAHLRLLAAIAEKTGGFTEFIAMPFPPAPGAALPVNSRPSVRETRALTAVSRLVLAGRINHIQAPWPKVGTAVAIQLLRGGADDLGGLLIDGVLDPSAGQEQGISLTRDDVATIAAELGRPARQRTTRYDLL</sequence>
<dbReference type="Proteomes" id="UP000249341">
    <property type="component" value="Unassembled WGS sequence"/>
</dbReference>
<accession>A0A327Z3K6</accession>
<keyword evidence="2" id="KW-0004">4Fe-4S</keyword>
<dbReference type="OrthoDB" id="9802027at2"/>
<keyword evidence="4" id="KW-0479">Metal-binding</keyword>
<dbReference type="Pfam" id="PF19288">
    <property type="entry name" value="CofH_C"/>
    <property type="match status" value="1"/>
</dbReference>
<protein>
    <submittedName>
        <fullName evidence="8">FO synthase subunit 2</fullName>
    </submittedName>
</protein>
<evidence type="ECO:0000313" key="8">
    <source>
        <dbReference type="EMBL" id="RAK27695.1"/>
    </source>
</evidence>